<evidence type="ECO:0000259" key="11">
    <source>
        <dbReference type="Pfam" id="PF01545"/>
    </source>
</evidence>
<comment type="similarity">
    <text evidence="2">Belongs to the cation diffusion facilitator (CDF) transporter (TC 2.A.4) family. SLC30A subfamily.</text>
</comment>
<dbReference type="GO" id="GO:0010043">
    <property type="term" value="P:response to zinc ion"/>
    <property type="evidence" value="ECO:0007669"/>
    <property type="project" value="TreeGrafter"/>
</dbReference>
<dbReference type="Gene3D" id="1.20.1510.10">
    <property type="entry name" value="Cation efflux protein transmembrane domain"/>
    <property type="match status" value="1"/>
</dbReference>
<dbReference type="InterPro" id="IPR027470">
    <property type="entry name" value="Cation_efflux_CTD"/>
</dbReference>
<feature type="transmembrane region" description="Helical" evidence="10">
    <location>
        <begin position="381"/>
        <end position="402"/>
    </location>
</feature>
<feature type="transmembrane region" description="Helical" evidence="10">
    <location>
        <begin position="291"/>
        <end position="312"/>
    </location>
</feature>
<dbReference type="InterPro" id="IPR027469">
    <property type="entry name" value="Cation_efflux_TMD_sf"/>
</dbReference>
<comment type="caution">
    <text evidence="13">The sequence shown here is derived from an EMBL/GenBank/DDBJ whole genome shotgun (WGS) entry which is preliminary data.</text>
</comment>
<keyword evidence="8 10" id="KW-0472">Membrane</keyword>
<evidence type="ECO:0008006" key="15">
    <source>
        <dbReference type="Google" id="ProtNLM"/>
    </source>
</evidence>
<feature type="compositionally biased region" description="Low complexity" evidence="9">
    <location>
        <begin position="325"/>
        <end position="335"/>
    </location>
</feature>
<feature type="region of interest" description="Disordered" evidence="9">
    <location>
        <begin position="316"/>
        <end position="335"/>
    </location>
</feature>
<evidence type="ECO:0000313" key="14">
    <source>
        <dbReference type="Proteomes" id="UP001378592"/>
    </source>
</evidence>
<keyword evidence="7" id="KW-0406">Ion transport</keyword>
<evidence type="ECO:0000256" key="3">
    <source>
        <dbReference type="ARBA" id="ARBA00022448"/>
    </source>
</evidence>
<evidence type="ECO:0000313" key="13">
    <source>
        <dbReference type="EMBL" id="KAK7869065.1"/>
    </source>
</evidence>
<sequence>MEDLNVPNTTQGGTSPKSVTYSVSFCDNIPTGKSDSSRLLDGDDGVGVVDVSEVPALVVGSNSRRERSECINVPGRNNVTQELYSASVPEVSTNDNFRQAQGYGSLPFPSSVPGDGLSTPKRVIYCVHGNLTGCCMVADGELLEKGGGGGGGGGTILPAGEDKEPPTVISGEHCHRIRDEKVDQRARRKLILASVLCVLFMVGEIIGGVLSSSLAIATDAAHLLTDFASFMISLFSLWVASRPPTRRMSFGWYRAEVIGALTSVLMIWVVTGVLVYLAIERIVEKDFDIDARIMLITSALGVLVNLVMGLTLHQHGHGHSHSHGENASSHSESAVESAHHHSDSQNINVRAAFIHVVGDFIQSFGVFVAALIIYFQPTWIIVDPICTFLFSILVIFTTFAIIKDTLVVLMEGIPKGIDFAAVMNTFLQIDGVIKVHNLRIWALSLDKTALAAHLAIRPDVSPQEVLTLASRNIHDRFNFFEMTLQIEEFDQNMEDCTQCKCPES</sequence>
<dbReference type="EMBL" id="JAZDUA010000080">
    <property type="protein sequence ID" value="KAK7869065.1"/>
    <property type="molecule type" value="Genomic_DNA"/>
</dbReference>
<evidence type="ECO:0000256" key="5">
    <source>
        <dbReference type="ARBA" id="ARBA00022906"/>
    </source>
</evidence>
<dbReference type="SUPFAM" id="SSF161111">
    <property type="entry name" value="Cation efflux protein transmembrane domain-like"/>
    <property type="match status" value="1"/>
</dbReference>
<organism evidence="13 14">
    <name type="scientific">Gryllus longicercus</name>
    <dbReference type="NCBI Taxonomy" id="2509291"/>
    <lineage>
        <taxon>Eukaryota</taxon>
        <taxon>Metazoa</taxon>
        <taxon>Ecdysozoa</taxon>
        <taxon>Arthropoda</taxon>
        <taxon>Hexapoda</taxon>
        <taxon>Insecta</taxon>
        <taxon>Pterygota</taxon>
        <taxon>Neoptera</taxon>
        <taxon>Polyneoptera</taxon>
        <taxon>Orthoptera</taxon>
        <taxon>Ensifera</taxon>
        <taxon>Gryllidea</taxon>
        <taxon>Grylloidea</taxon>
        <taxon>Gryllidae</taxon>
        <taxon>Gryllinae</taxon>
        <taxon>Gryllus</taxon>
    </lineage>
</organism>
<proteinExistence type="inferred from homology"/>
<dbReference type="Pfam" id="PF01545">
    <property type="entry name" value="Cation_efflux"/>
    <property type="match status" value="1"/>
</dbReference>
<protein>
    <recommendedName>
        <fullName evidence="15">Zinc transporter</fullName>
    </recommendedName>
</protein>
<dbReference type="PANTHER" id="PTHR11562">
    <property type="entry name" value="CATION EFFLUX PROTEIN/ ZINC TRANSPORTER"/>
    <property type="match status" value="1"/>
</dbReference>
<dbReference type="Proteomes" id="UP001378592">
    <property type="component" value="Unassembled WGS sequence"/>
</dbReference>
<evidence type="ECO:0000256" key="7">
    <source>
        <dbReference type="ARBA" id="ARBA00023065"/>
    </source>
</evidence>
<feature type="transmembrane region" description="Helical" evidence="10">
    <location>
        <begin position="220"/>
        <end position="240"/>
    </location>
</feature>
<dbReference type="AlphaFoldDB" id="A0AAN9VPV4"/>
<keyword evidence="3" id="KW-0813">Transport</keyword>
<dbReference type="NCBIfam" id="TIGR01297">
    <property type="entry name" value="CDF"/>
    <property type="match status" value="1"/>
</dbReference>
<evidence type="ECO:0000256" key="2">
    <source>
        <dbReference type="ARBA" id="ARBA00008873"/>
    </source>
</evidence>
<dbReference type="Pfam" id="PF16916">
    <property type="entry name" value="ZT_dimer"/>
    <property type="match status" value="1"/>
</dbReference>
<evidence type="ECO:0000256" key="4">
    <source>
        <dbReference type="ARBA" id="ARBA00022692"/>
    </source>
</evidence>
<dbReference type="FunFam" id="1.20.1510.10:FF:000027">
    <property type="entry name" value="Zinc transporter ttm-1"/>
    <property type="match status" value="1"/>
</dbReference>
<dbReference type="GO" id="GO:0005385">
    <property type="term" value="F:zinc ion transmembrane transporter activity"/>
    <property type="evidence" value="ECO:0007669"/>
    <property type="project" value="TreeGrafter"/>
</dbReference>
<evidence type="ECO:0000256" key="1">
    <source>
        <dbReference type="ARBA" id="ARBA00004141"/>
    </source>
</evidence>
<evidence type="ECO:0000259" key="12">
    <source>
        <dbReference type="Pfam" id="PF16916"/>
    </source>
</evidence>
<keyword evidence="4 10" id="KW-0812">Transmembrane</keyword>
<dbReference type="InterPro" id="IPR002524">
    <property type="entry name" value="Cation_efflux"/>
</dbReference>
<evidence type="ECO:0000256" key="9">
    <source>
        <dbReference type="SAM" id="MobiDB-lite"/>
    </source>
</evidence>
<gene>
    <name evidence="13" type="ORF">R5R35_000785</name>
</gene>
<feature type="transmembrane region" description="Helical" evidence="10">
    <location>
        <begin position="352"/>
        <end position="375"/>
    </location>
</feature>
<evidence type="ECO:0000256" key="10">
    <source>
        <dbReference type="SAM" id="Phobius"/>
    </source>
</evidence>
<comment type="subcellular location">
    <subcellularLocation>
        <location evidence="1">Membrane</location>
        <topology evidence="1">Multi-pass membrane protein</topology>
    </subcellularLocation>
</comment>
<dbReference type="PANTHER" id="PTHR11562:SF17">
    <property type="entry name" value="RE54080P-RELATED"/>
    <property type="match status" value="1"/>
</dbReference>
<reference evidence="13 14" key="1">
    <citation type="submission" date="2024-03" db="EMBL/GenBank/DDBJ databases">
        <title>The genome assembly and annotation of the cricket Gryllus longicercus Weissman &amp; Gray.</title>
        <authorList>
            <person name="Szrajer S."/>
            <person name="Gray D."/>
            <person name="Ylla G."/>
        </authorList>
    </citation>
    <scope>NUCLEOTIDE SEQUENCE [LARGE SCALE GENOMIC DNA]</scope>
    <source>
        <strain evidence="13">DAG 2021-001</strain>
        <tissue evidence="13">Whole body minus gut</tissue>
    </source>
</reference>
<evidence type="ECO:0000256" key="8">
    <source>
        <dbReference type="ARBA" id="ARBA00023136"/>
    </source>
</evidence>
<feature type="transmembrane region" description="Helical" evidence="10">
    <location>
        <begin position="190"/>
        <end position="214"/>
    </location>
</feature>
<evidence type="ECO:0000256" key="6">
    <source>
        <dbReference type="ARBA" id="ARBA00022989"/>
    </source>
</evidence>
<keyword evidence="6 10" id="KW-1133">Transmembrane helix</keyword>
<feature type="transmembrane region" description="Helical" evidence="10">
    <location>
        <begin position="252"/>
        <end position="279"/>
    </location>
</feature>
<keyword evidence="14" id="KW-1185">Reference proteome</keyword>
<keyword evidence="5" id="KW-0862">Zinc</keyword>
<dbReference type="InterPro" id="IPR050681">
    <property type="entry name" value="CDF/SLC30A"/>
</dbReference>
<dbReference type="InterPro" id="IPR058533">
    <property type="entry name" value="Cation_efflux_TM"/>
</dbReference>
<accession>A0AAN9VPV4</accession>
<keyword evidence="5" id="KW-0864">Zinc transport</keyword>
<feature type="region of interest" description="Disordered" evidence="9">
    <location>
        <begin position="1"/>
        <end position="20"/>
    </location>
</feature>
<name>A0AAN9VPV4_9ORTH</name>
<dbReference type="GO" id="GO:0005886">
    <property type="term" value="C:plasma membrane"/>
    <property type="evidence" value="ECO:0007669"/>
    <property type="project" value="TreeGrafter"/>
</dbReference>
<feature type="domain" description="Cation efflux protein transmembrane" evidence="11">
    <location>
        <begin position="190"/>
        <end position="410"/>
    </location>
</feature>
<feature type="domain" description="Cation efflux protein cytoplasmic" evidence="12">
    <location>
        <begin position="414"/>
        <end position="488"/>
    </location>
</feature>